<sequence>GVGIPETEITESPKTLGLQLVKSLVNQLNGTMTITIKKGTMVEMLFKEVKYKERI</sequence>
<gene>
    <name evidence="1" type="ORF">ISP06_12200</name>
</gene>
<dbReference type="Proteomes" id="UP000606900">
    <property type="component" value="Unassembled WGS sequence"/>
</dbReference>
<keyword evidence="1" id="KW-0808">Transferase</keyword>
<feature type="non-terminal residue" evidence="1">
    <location>
        <position position="1"/>
    </location>
</feature>
<comment type="caution">
    <text evidence="1">The sequence shown here is derived from an EMBL/GenBank/DDBJ whole genome shotgun (WGS) entry which is preliminary data.</text>
</comment>
<dbReference type="EMBL" id="JADIIL010000039">
    <property type="protein sequence ID" value="MBF4476213.1"/>
    <property type="molecule type" value="Genomic_DNA"/>
</dbReference>
<dbReference type="InterPro" id="IPR036890">
    <property type="entry name" value="HATPase_C_sf"/>
</dbReference>
<dbReference type="GO" id="GO:0016301">
    <property type="term" value="F:kinase activity"/>
    <property type="evidence" value="ECO:0007669"/>
    <property type="project" value="UniProtKB-KW"/>
</dbReference>
<reference evidence="1" key="1">
    <citation type="submission" date="2020-10" db="EMBL/GenBank/DDBJ databases">
        <title>Dehalococcoides mccartyi of a TCE/Cr reducing biochatode.</title>
        <authorList>
            <person name="Matturro B."/>
        </authorList>
    </citation>
    <scope>NUCLEOTIDE SEQUENCE</scope>
    <source>
        <strain evidence="1">Bin2</strain>
    </source>
</reference>
<evidence type="ECO:0000313" key="2">
    <source>
        <dbReference type="Proteomes" id="UP000606900"/>
    </source>
</evidence>
<evidence type="ECO:0000313" key="1">
    <source>
        <dbReference type="EMBL" id="MBF4476213.1"/>
    </source>
</evidence>
<proteinExistence type="predicted"/>
<dbReference type="AlphaFoldDB" id="A0A843AXI0"/>
<organism evidence="1 2">
    <name type="scientific">Methanobacterium formicicum</name>
    <dbReference type="NCBI Taxonomy" id="2162"/>
    <lineage>
        <taxon>Archaea</taxon>
        <taxon>Methanobacteriati</taxon>
        <taxon>Methanobacteriota</taxon>
        <taxon>Methanomada group</taxon>
        <taxon>Methanobacteria</taxon>
        <taxon>Methanobacteriales</taxon>
        <taxon>Methanobacteriaceae</taxon>
        <taxon>Methanobacterium</taxon>
    </lineage>
</organism>
<protein>
    <submittedName>
        <fullName evidence="1">Histidine kinase</fullName>
    </submittedName>
</protein>
<keyword evidence="1" id="KW-0418">Kinase</keyword>
<accession>A0A843AXI0</accession>
<dbReference type="Gene3D" id="3.30.565.10">
    <property type="entry name" value="Histidine kinase-like ATPase, C-terminal domain"/>
    <property type="match status" value="1"/>
</dbReference>
<name>A0A843AXI0_METFO</name>